<feature type="signal peptide" evidence="2">
    <location>
        <begin position="1"/>
        <end position="25"/>
    </location>
</feature>
<sequence>MSIVEEGLGFLFIPFLIEFLQTVNACPDQLSINVFRLVMGVVALNRLLGTVDLQDNKEGFSASNICTWTDSEIRGRPRCCSVTNRLVGNFLGRVLQCPAIPRKRPIEPTVLLRGSARKFSSSTPLIIPRIHSHRRSLRDGSLPLTSFEILGKRQKGASSSKGKEKAKPAAQPRRSRKRIIYDTTSPGQQDERADLLSSAPVSEQSVLPQIVEEAEAEQVEELVRRPKRAKTTTEQADLPGSSSASEVWAPKMAVAGDLITIAHTVFETTDVEFSARVAQAITRASRLPE</sequence>
<feature type="region of interest" description="Disordered" evidence="1">
    <location>
        <begin position="221"/>
        <end position="244"/>
    </location>
</feature>
<reference evidence="3" key="1">
    <citation type="submission" date="2018-02" db="EMBL/GenBank/DDBJ databases">
        <authorList>
            <person name="Cohen D.B."/>
            <person name="Kent A.D."/>
        </authorList>
    </citation>
    <scope>NUCLEOTIDE SEQUENCE</scope>
</reference>
<dbReference type="EMBL" id="OIVN01000336">
    <property type="protein sequence ID" value="SPC78582.1"/>
    <property type="molecule type" value="Genomic_DNA"/>
</dbReference>
<gene>
    <name evidence="3" type="ORF">FSB_LOCUS6464</name>
</gene>
<evidence type="ECO:0000256" key="2">
    <source>
        <dbReference type="SAM" id="SignalP"/>
    </source>
</evidence>
<feature type="compositionally biased region" description="Polar residues" evidence="1">
    <location>
        <begin position="232"/>
        <end position="244"/>
    </location>
</feature>
<name>A0A2N9EUR4_FAGSY</name>
<evidence type="ECO:0000313" key="3">
    <source>
        <dbReference type="EMBL" id="SPC78582.1"/>
    </source>
</evidence>
<keyword evidence="2" id="KW-0732">Signal</keyword>
<feature type="region of interest" description="Disordered" evidence="1">
    <location>
        <begin position="148"/>
        <end position="201"/>
    </location>
</feature>
<proteinExistence type="predicted"/>
<protein>
    <submittedName>
        <fullName evidence="3">Uncharacterized protein</fullName>
    </submittedName>
</protein>
<dbReference type="AlphaFoldDB" id="A0A2N9EUR4"/>
<accession>A0A2N9EUR4</accession>
<feature type="chain" id="PRO_5014770346" evidence="2">
    <location>
        <begin position="26"/>
        <end position="289"/>
    </location>
</feature>
<evidence type="ECO:0000256" key="1">
    <source>
        <dbReference type="SAM" id="MobiDB-lite"/>
    </source>
</evidence>
<organism evidence="3">
    <name type="scientific">Fagus sylvatica</name>
    <name type="common">Beechnut</name>
    <dbReference type="NCBI Taxonomy" id="28930"/>
    <lineage>
        <taxon>Eukaryota</taxon>
        <taxon>Viridiplantae</taxon>
        <taxon>Streptophyta</taxon>
        <taxon>Embryophyta</taxon>
        <taxon>Tracheophyta</taxon>
        <taxon>Spermatophyta</taxon>
        <taxon>Magnoliopsida</taxon>
        <taxon>eudicotyledons</taxon>
        <taxon>Gunneridae</taxon>
        <taxon>Pentapetalae</taxon>
        <taxon>rosids</taxon>
        <taxon>fabids</taxon>
        <taxon>Fagales</taxon>
        <taxon>Fagaceae</taxon>
        <taxon>Fagus</taxon>
    </lineage>
</organism>